<comment type="subcellular location">
    <subcellularLocation>
        <location evidence="1">Cell envelope</location>
    </subcellularLocation>
</comment>
<evidence type="ECO:0000256" key="2">
    <source>
        <dbReference type="ARBA" id="ARBA00022748"/>
    </source>
</evidence>
<name>A0ABR7Q8P8_9FLAO</name>
<evidence type="ECO:0000256" key="4">
    <source>
        <dbReference type="ARBA" id="ARBA00023284"/>
    </source>
</evidence>
<evidence type="ECO:0000256" key="1">
    <source>
        <dbReference type="ARBA" id="ARBA00004196"/>
    </source>
</evidence>
<reference evidence="6 7" key="1">
    <citation type="submission" date="2020-07" db="EMBL/GenBank/DDBJ databases">
        <title>Description of Kordia aestuariivivens sp. nov., isolated from a tidal flat.</title>
        <authorList>
            <person name="Park S."/>
            <person name="Yoon J.-H."/>
        </authorList>
    </citation>
    <scope>NUCLEOTIDE SEQUENCE [LARGE SCALE GENOMIC DNA]</scope>
    <source>
        <strain evidence="6 7">YSTF-M3</strain>
    </source>
</reference>
<evidence type="ECO:0000313" key="6">
    <source>
        <dbReference type="EMBL" id="MBC8754699.1"/>
    </source>
</evidence>
<dbReference type="EMBL" id="JACGWS010000004">
    <property type="protein sequence ID" value="MBC8754699.1"/>
    <property type="molecule type" value="Genomic_DNA"/>
</dbReference>
<keyword evidence="3" id="KW-1015">Disulfide bond</keyword>
<evidence type="ECO:0000256" key="3">
    <source>
        <dbReference type="ARBA" id="ARBA00023157"/>
    </source>
</evidence>
<keyword evidence="7" id="KW-1185">Reference proteome</keyword>
<organism evidence="6 7">
    <name type="scientific">Kordia aestuariivivens</name>
    <dbReference type="NCBI Taxonomy" id="2759037"/>
    <lineage>
        <taxon>Bacteria</taxon>
        <taxon>Pseudomonadati</taxon>
        <taxon>Bacteroidota</taxon>
        <taxon>Flavobacteriia</taxon>
        <taxon>Flavobacteriales</taxon>
        <taxon>Flavobacteriaceae</taxon>
        <taxon>Kordia</taxon>
    </lineage>
</organism>
<comment type="caution">
    <text evidence="6">The sequence shown here is derived from an EMBL/GenBank/DDBJ whole genome shotgun (WGS) entry which is preliminary data.</text>
</comment>
<dbReference type="CDD" id="cd02966">
    <property type="entry name" value="TlpA_like_family"/>
    <property type="match status" value="1"/>
</dbReference>
<evidence type="ECO:0000259" key="5">
    <source>
        <dbReference type="PROSITE" id="PS51352"/>
    </source>
</evidence>
<dbReference type="Gene3D" id="3.40.30.10">
    <property type="entry name" value="Glutaredoxin"/>
    <property type="match status" value="1"/>
</dbReference>
<gene>
    <name evidence="6" type="ORF">H2O64_08455</name>
</gene>
<evidence type="ECO:0000313" key="7">
    <source>
        <dbReference type="Proteomes" id="UP000619238"/>
    </source>
</evidence>
<dbReference type="PANTHER" id="PTHR42852">
    <property type="entry name" value="THIOL:DISULFIDE INTERCHANGE PROTEIN DSBE"/>
    <property type="match status" value="1"/>
</dbReference>
<dbReference type="SUPFAM" id="SSF52833">
    <property type="entry name" value="Thioredoxin-like"/>
    <property type="match status" value="1"/>
</dbReference>
<dbReference type="InterPro" id="IPR012336">
    <property type="entry name" value="Thioredoxin-like_fold"/>
</dbReference>
<keyword evidence="4" id="KW-0676">Redox-active center</keyword>
<dbReference type="RefSeq" id="WP_187561749.1">
    <property type="nucleotide sequence ID" value="NZ_JACGWS010000004.1"/>
</dbReference>
<dbReference type="Pfam" id="PF13905">
    <property type="entry name" value="Thioredoxin_8"/>
    <property type="match status" value="1"/>
</dbReference>
<dbReference type="InterPro" id="IPR050553">
    <property type="entry name" value="Thioredoxin_ResA/DsbE_sf"/>
</dbReference>
<dbReference type="InterPro" id="IPR036249">
    <property type="entry name" value="Thioredoxin-like_sf"/>
</dbReference>
<protein>
    <submittedName>
        <fullName evidence="6">TlpA family protein disulfide reductase</fullName>
    </submittedName>
</protein>
<dbReference type="PANTHER" id="PTHR42852:SF6">
    <property type="entry name" value="THIOL:DISULFIDE INTERCHANGE PROTEIN DSBE"/>
    <property type="match status" value="1"/>
</dbReference>
<keyword evidence="2" id="KW-0201">Cytochrome c-type biogenesis</keyword>
<dbReference type="InterPro" id="IPR013766">
    <property type="entry name" value="Thioredoxin_domain"/>
</dbReference>
<sequence>MKKLLLLVAVFAIFSCKNEPEVPKDYVTFSGKIENKNSDSLIVRTRTFSKTIKVNDDGTFKDTLKVVAGVHNVHDGNEGLSMYLKNDFDINLTADAENFYETVKFTGKGSVHSNFLIESRRKSEEILDIDKLSSLDSLGFEKRMVEIKDELTTYLNSQKEVDSTLISNSLKDIDPMINYFKGYIGEISAIKRKFPKGTPSPTFNYDNHKGGKTSLADLKGKYVYIDMWATWCGPCIKEIPSLKKIETSYHGKKIAFVSISVDQNKDAWQKMVADKSLGGIQLHFGGDQTFANEYMVSGIPRFILLDPNGGVVNPDAPRPSDPKLIKIFNDLKI</sequence>
<proteinExistence type="predicted"/>
<dbReference type="PROSITE" id="PS51257">
    <property type="entry name" value="PROKAR_LIPOPROTEIN"/>
    <property type="match status" value="1"/>
</dbReference>
<accession>A0ABR7Q8P8</accession>
<dbReference type="Proteomes" id="UP000619238">
    <property type="component" value="Unassembled WGS sequence"/>
</dbReference>
<dbReference type="PROSITE" id="PS51352">
    <property type="entry name" value="THIOREDOXIN_2"/>
    <property type="match status" value="1"/>
</dbReference>
<feature type="domain" description="Thioredoxin" evidence="5">
    <location>
        <begin position="194"/>
        <end position="333"/>
    </location>
</feature>